<comment type="pathway">
    <text evidence="2">Amino-acid biosynthesis; L-lysine biosynthesis via DAP pathway; (S)-tetrahydrodipicolinate from L-aspartate: step 3/4.</text>
</comment>
<dbReference type="EMBL" id="UINC01078757">
    <property type="protein sequence ID" value="SVC20138.1"/>
    <property type="molecule type" value="Genomic_DNA"/>
</dbReference>
<dbReference type="GO" id="GO:0005829">
    <property type="term" value="C:cytosol"/>
    <property type="evidence" value="ECO:0007669"/>
    <property type="project" value="TreeGrafter"/>
</dbReference>
<dbReference type="SMART" id="SM01130">
    <property type="entry name" value="DHDPS"/>
    <property type="match status" value="1"/>
</dbReference>
<evidence type="ECO:0000256" key="2">
    <source>
        <dbReference type="ARBA" id="ARBA00005120"/>
    </source>
</evidence>
<dbReference type="UniPathway" id="UPA00034">
    <property type="reaction ID" value="UER00017"/>
</dbReference>
<dbReference type="Gene3D" id="3.20.20.70">
    <property type="entry name" value="Aldolase class I"/>
    <property type="match status" value="1"/>
</dbReference>
<evidence type="ECO:0000256" key="8">
    <source>
        <dbReference type="ARBA" id="ARBA00023239"/>
    </source>
</evidence>
<reference evidence="11" key="1">
    <citation type="submission" date="2018-05" db="EMBL/GenBank/DDBJ databases">
        <authorList>
            <person name="Lanie J.A."/>
            <person name="Ng W.-L."/>
            <person name="Kazmierczak K.M."/>
            <person name="Andrzejewski T.M."/>
            <person name="Davidsen T.M."/>
            <person name="Wayne K.J."/>
            <person name="Tettelin H."/>
            <person name="Glass J.I."/>
            <person name="Rusch D."/>
            <person name="Podicherti R."/>
            <person name="Tsui H.-C.T."/>
            <person name="Winkler M.E."/>
        </authorList>
    </citation>
    <scope>NUCLEOTIDE SEQUENCE</scope>
</reference>
<dbReference type="PROSITE" id="PS00665">
    <property type="entry name" value="DHDPS_1"/>
    <property type="match status" value="1"/>
</dbReference>
<evidence type="ECO:0000313" key="11">
    <source>
        <dbReference type="EMBL" id="SVC20138.1"/>
    </source>
</evidence>
<keyword evidence="8" id="KW-0456">Lyase</keyword>
<dbReference type="PANTHER" id="PTHR12128:SF66">
    <property type="entry name" value="4-HYDROXY-2-OXOGLUTARATE ALDOLASE, MITOCHONDRIAL"/>
    <property type="match status" value="1"/>
</dbReference>
<organism evidence="11">
    <name type="scientific">marine metagenome</name>
    <dbReference type="NCBI Taxonomy" id="408172"/>
    <lineage>
        <taxon>unclassified sequences</taxon>
        <taxon>metagenomes</taxon>
        <taxon>ecological metagenomes</taxon>
    </lineage>
</organism>
<dbReference type="InterPro" id="IPR005263">
    <property type="entry name" value="DapA"/>
</dbReference>
<keyword evidence="5" id="KW-0028">Amino-acid biosynthesis</keyword>
<evidence type="ECO:0000256" key="10">
    <source>
        <dbReference type="ARBA" id="ARBA00047836"/>
    </source>
</evidence>
<dbReference type="GO" id="GO:0008840">
    <property type="term" value="F:4-hydroxy-tetrahydrodipicolinate synthase activity"/>
    <property type="evidence" value="ECO:0007669"/>
    <property type="project" value="UniProtKB-EC"/>
</dbReference>
<comment type="function">
    <text evidence="1">Catalyzes the condensation of (S)-aspartate-beta-semialdehyde [(S)-ASA] and pyruvate to 4-hydroxy-tetrahydrodipicolinate (HTPA).</text>
</comment>
<proteinExistence type="inferred from homology"/>
<keyword evidence="4" id="KW-0963">Cytoplasm</keyword>
<dbReference type="GO" id="GO:0019877">
    <property type="term" value="P:diaminopimelate biosynthetic process"/>
    <property type="evidence" value="ECO:0007669"/>
    <property type="project" value="UniProtKB-KW"/>
</dbReference>
<dbReference type="EC" id="4.3.3.7" evidence="3"/>
<dbReference type="AlphaFoldDB" id="A0A382K746"/>
<keyword evidence="6" id="KW-0220">Diaminopimelate biosynthesis</keyword>
<dbReference type="InterPro" id="IPR013785">
    <property type="entry name" value="Aldolase_TIM"/>
</dbReference>
<comment type="catalytic activity">
    <reaction evidence="10">
        <text>L-aspartate 4-semialdehyde + pyruvate = (2S,4S)-4-hydroxy-2,3,4,5-tetrahydrodipicolinate + H2O + H(+)</text>
        <dbReference type="Rhea" id="RHEA:34171"/>
        <dbReference type="ChEBI" id="CHEBI:15361"/>
        <dbReference type="ChEBI" id="CHEBI:15377"/>
        <dbReference type="ChEBI" id="CHEBI:15378"/>
        <dbReference type="ChEBI" id="CHEBI:67139"/>
        <dbReference type="ChEBI" id="CHEBI:537519"/>
        <dbReference type="EC" id="4.3.3.7"/>
    </reaction>
</comment>
<evidence type="ECO:0000256" key="4">
    <source>
        <dbReference type="ARBA" id="ARBA00022490"/>
    </source>
</evidence>
<dbReference type="Pfam" id="PF00701">
    <property type="entry name" value="DHDPS"/>
    <property type="match status" value="1"/>
</dbReference>
<evidence type="ECO:0000256" key="5">
    <source>
        <dbReference type="ARBA" id="ARBA00022605"/>
    </source>
</evidence>
<gene>
    <name evidence="11" type="ORF">METZ01_LOCUS272992</name>
</gene>
<evidence type="ECO:0000256" key="6">
    <source>
        <dbReference type="ARBA" id="ARBA00022915"/>
    </source>
</evidence>
<evidence type="ECO:0000256" key="1">
    <source>
        <dbReference type="ARBA" id="ARBA00003294"/>
    </source>
</evidence>
<dbReference type="SUPFAM" id="SSF51569">
    <property type="entry name" value="Aldolase"/>
    <property type="match status" value="1"/>
</dbReference>
<dbReference type="GO" id="GO:0009089">
    <property type="term" value="P:lysine biosynthetic process via diaminopimelate"/>
    <property type="evidence" value="ECO:0007669"/>
    <property type="project" value="UniProtKB-UniPathway"/>
</dbReference>
<dbReference type="HAMAP" id="MF_00418">
    <property type="entry name" value="DapA"/>
    <property type="match status" value="1"/>
</dbReference>
<evidence type="ECO:0000256" key="9">
    <source>
        <dbReference type="ARBA" id="ARBA00023270"/>
    </source>
</evidence>
<name>A0A382K746_9ZZZZ</name>
<accession>A0A382K746</accession>
<dbReference type="PIRSF" id="PIRSF001365">
    <property type="entry name" value="DHDPS"/>
    <property type="match status" value="1"/>
</dbReference>
<dbReference type="PROSITE" id="PS00666">
    <property type="entry name" value="DHDPS_2"/>
    <property type="match status" value="1"/>
</dbReference>
<evidence type="ECO:0000256" key="3">
    <source>
        <dbReference type="ARBA" id="ARBA00012086"/>
    </source>
</evidence>
<dbReference type="PRINTS" id="PR00146">
    <property type="entry name" value="DHPICSNTHASE"/>
</dbReference>
<dbReference type="CDD" id="cd00950">
    <property type="entry name" value="DHDPS"/>
    <property type="match status" value="1"/>
</dbReference>
<keyword evidence="9" id="KW-0704">Schiff base</keyword>
<dbReference type="InterPro" id="IPR020625">
    <property type="entry name" value="Schiff_base-form_aldolases_AS"/>
</dbReference>
<dbReference type="PANTHER" id="PTHR12128">
    <property type="entry name" value="DIHYDRODIPICOLINATE SYNTHASE"/>
    <property type="match status" value="1"/>
</dbReference>
<dbReference type="NCBIfam" id="TIGR00674">
    <property type="entry name" value="dapA"/>
    <property type="match status" value="1"/>
</dbReference>
<evidence type="ECO:0000256" key="7">
    <source>
        <dbReference type="ARBA" id="ARBA00023154"/>
    </source>
</evidence>
<keyword evidence="7" id="KW-0457">Lysine biosynthesis</keyword>
<dbReference type="InterPro" id="IPR002220">
    <property type="entry name" value="DapA-like"/>
</dbReference>
<sequence length="326" mass="35774">MQRYQNISMFLSISAISTLDLEFAYGGSMGKIGRFLTAMVTPYTNDGEVDYTGARTLARTLVEAGNDGVVVTGTTGEAPLLTNDEKYRLWEEVKDELQENATVIAGAGTNDTSHSIELAKLAENAGVDAILAVTPYYLRPPQDGIILHFEKIAEASTLPIIVYNVPSRTGTNLTTETLVRLANTPNIIGNKEANGDLHSTAELMELEPSFKIWSGNDNDNFHLWCMGAWGAISVTGHIVTKQQKEMLEKVLSGDIKGAAAIHRRLVPLTNACFEYGNPTTIRGIMRHLGKPIGEPRLPILEPTKEKIEKVMIEIKKHELDSSYDSK</sequence>
<protein>
    <recommendedName>
        <fullName evidence="3">4-hydroxy-tetrahydrodipicolinate synthase</fullName>
        <ecNumber evidence="3">4.3.3.7</ecNumber>
    </recommendedName>
</protein>
<dbReference type="InterPro" id="IPR020624">
    <property type="entry name" value="Schiff_base-form_aldolases_CS"/>
</dbReference>